<sequence>MPSMIFVNLAVNDLQRSRDFYSALGYTINENFSDENAICVVMSDAIYAMLLKPDFFKTFTKKELIDAQKSIQVLNALDEPSRDAVDAHLNKALAAGGTETRDAQDMGFMYSRAYADPDGHVWEIMWMDQAAAQDGPPDM</sequence>
<dbReference type="RefSeq" id="WP_067228075.1">
    <property type="nucleotide sequence ID" value="NZ_CP014145.1"/>
</dbReference>
<gene>
    <name evidence="2" type="ORF">AWU67_09040</name>
</gene>
<dbReference type="EMBL" id="CP014145">
    <property type="protein sequence ID" value="AMB58981.1"/>
    <property type="molecule type" value="Genomic_DNA"/>
</dbReference>
<dbReference type="InterPro" id="IPR053863">
    <property type="entry name" value="Glyoxy/Ble-like_N"/>
</dbReference>
<evidence type="ECO:0000313" key="2">
    <source>
        <dbReference type="EMBL" id="AMB58981.1"/>
    </source>
</evidence>
<feature type="domain" description="VOC" evidence="1">
    <location>
        <begin position="3"/>
        <end position="127"/>
    </location>
</feature>
<dbReference type="PROSITE" id="PS51819">
    <property type="entry name" value="VOC"/>
    <property type="match status" value="1"/>
</dbReference>
<dbReference type="Proteomes" id="UP000058305">
    <property type="component" value="Chromosome"/>
</dbReference>
<organism evidence="2 3">
    <name type="scientific">Microterricola viridarii</name>
    <dbReference type="NCBI Taxonomy" id="412690"/>
    <lineage>
        <taxon>Bacteria</taxon>
        <taxon>Bacillati</taxon>
        <taxon>Actinomycetota</taxon>
        <taxon>Actinomycetes</taxon>
        <taxon>Micrococcales</taxon>
        <taxon>Microbacteriaceae</taxon>
        <taxon>Microterricola</taxon>
    </lineage>
</organism>
<protein>
    <submittedName>
        <fullName evidence="2">Glyoxalase</fullName>
    </submittedName>
</protein>
<dbReference type="Pfam" id="PF22677">
    <property type="entry name" value="Ble-like_N"/>
    <property type="match status" value="1"/>
</dbReference>
<dbReference type="SUPFAM" id="SSF54593">
    <property type="entry name" value="Glyoxalase/Bleomycin resistance protein/Dihydroxybiphenyl dioxygenase"/>
    <property type="match status" value="1"/>
</dbReference>
<keyword evidence="3" id="KW-1185">Reference proteome</keyword>
<dbReference type="InterPro" id="IPR029068">
    <property type="entry name" value="Glyas_Bleomycin-R_OHBP_Dase"/>
</dbReference>
<evidence type="ECO:0000259" key="1">
    <source>
        <dbReference type="PROSITE" id="PS51819"/>
    </source>
</evidence>
<dbReference type="KEGG" id="mvd:AWU67_09040"/>
<accession>A0A0X8E231</accession>
<reference evidence="3" key="2">
    <citation type="submission" date="2016-01" db="EMBL/GenBank/DDBJ databases">
        <title>First complete genome sequence of a species in the genus Microterricola, an extremophilic cold active enzyme producing strain ERGS5:02 isolated from Sikkim Himalaya.</title>
        <authorList>
            <person name="Kumar R."/>
            <person name="Singh D."/>
            <person name="Swarnkar M.K."/>
        </authorList>
    </citation>
    <scope>NUCLEOTIDE SEQUENCE [LARGE SCALE GENOMIC DNA]</scope>
    <source>
        <strain evidence="3">ERGS5:02</strain>
    </source>
</reference>
<dbReference type="Gene3D" id="3.10.180.10">
    <property type="entry name" value="2,3-Dihydroxybiphenyl 1,2-Dioxygenase, domain 1"/>
    <property type="match status" value="1"/>
</dbReference>
<dbReference type="PANTHER" id="PTHR36503">
    <property type="entry name" value="BLR2520 PROTEIN"/>
    <property type="match status" value="1"/>
</dbReference>
<dbReference type="InterPro" id="IPR037523">
    <property type="entry name" value="VOC_core"/>
</dbReference>
<reference evidence="2 3" key="1">
    <citation type="journal article" date="2016" name="J. Biotechnol.">
        <title>First complete genome sequence of a species in the genus Microterricola, an extremophilic cold active enzyme producing bacterial strain ERGS5:02 isolated from Sikkim Himalaya.</title>
        <authorList>
            <person name="Himanshu"/>
            <person name="Swarnkar M.K."/>
            <person name="Singh D."/>
            <person name="Kumar R."/>
        </authorList>
    </citation>
    <scope>NUCLEOTIDE SEQUENCE [LARGE SCALE GENOMIC DNA]</scope>
    <source>
        <strain evidence="2 3">ERGS5:02</strain>
    </source>
</reference>
<dbReference type="AlphaFoldDB" id="A0A0X8E231"/>
<dbReference type="OrthoDB" id="4265398at2"/>
<dbReference type="PANTHER" id="PTHR36503:SF2">
    <property type="entry name" value="BLR2408 PROTEIN"/>
    <property type="match status" value="1"/>
</dbReference>
<proteinExistence type="predicted"/>
<evidence type="ECO:0000313" key="3">
    <source>
        <dbReference type="Proteomes" id="UP000058305"/>
    </source>
</evidence>
<name>A0A0X8E231_9MICO</name>